<dbReference type="AlphaFoldDB" id="A0A445MKI7"/>
<feature type="region of interest" description="Disordered" evidence="4">
    <location>
        <begin position="164"/>
        <end position="221"/>
    </location>
</feature>
<name>A0A445MKI7_ENSVE</name>
<evidence type="ECO:0000259" key="5">
    <source>
        <dbReference type="Pfam" id="PF24750"/>
    </source>
</evidence>
<evidence type="ECO:0000256" key="4">
    <source>
        <dbReference type="SAM" id="MobiDB-lite"/>
    </source>
</evidence>
<dbReference type="Pfam" id="PF24750">
    <property type="entry name" value="b-prop_At3g26010-like"/>
    <property type="match status" value="1"/>
</dbReference>
<organism evidence="6">
    <name type="scientific">Ensete ventricosum</name>
    <name type="common">Abyssinian banana</name>
    <name type="synonym">Musa ensete</name>
    <dbReference type="NCBI Taxonomy" id="4639"/>
    <lineage>
        <taxon>Eukaryota</taxon>
        <taxon>Viridiplantae</taxon>
        <taxon>Streptophyta</taxon>
        <taxon>Embryophyta</taxon>
        <taxon>Tracheophyta</taxon>
        <taxon>Spermatophyta</taxon>
        <taxon>Magnoliopsida</taxon>
        <taxon>Liliopsida</taxon>
        <taxon>Zingiberales</taxon>
        <taxon>Musaceae</taxon>
        <taxon>Ensete</taxon>
    </lineage>
</organism>
<dbReference type="SMART" id="SM00365">
    <property type="entry name" value="LRR_SD22"/>
    <property type="match status" value="2"/>
</dbReference>
<dbReference type="FunFam" id="3.80.10.10:FF:000131">
    <property type="entry name" value="acidic leucine-rich nuclear phosphoprotein 32-related protein-like"/>
    <property type="match status" value="1"/>
</dbReference>
<dbReference type="PANTHER" id="PTHR11375:SF0">
    <property type="entry name" value="ACIDIC LEUCINE-RICH NUCLEAR PHOSPHOPROTEIN 32 FAMILY MEMBER A"/>
    <property type="match status" value="1"/>
</dbReference>
<dbReference type="SUPFAM" id="SSF81383">
    <property type="entry name" value="F-box domain"/>
    <property type="match status" value="1"/>
</dbReference>
<dbReference type="EMBL" id="KV876387">
    <property type="protein sequence ID" value="RZR74780.1"/>
    <property type="molecule type" value="Genomic_DNA"/>
</dbReference>
<dbReference type="SUPFAM" id="SSF52058">
    <property type="entry name" value="L domain-like"/>
    <property type="match status" value="1"/>
</dbReference>
<dbReference type="GO" id="GO:0042393">
    <property type="term" value="F:histone binding"/>
    <property type="evidence" value="ECO:0007669"/>
    <property type="project" value="TreeGrafter"/>
</dbReference>
<dbReference type="PROSITE" id="PS51450">
    <property type="entry name" value="LRR"/>
    <property type="match status" value="1"/>
</dbReference>
<dbReference type="Proteomes" id="UP000290560">
    <property type="component" value="Unassembled WGS sequence"/>
</dbReference>
<dbReference type="InterPro" id="IPR001611">
    <property type="entry name" value="Leu-rich_rpt"/>
</dbReference>
<reference evidence="6" key="1">
    <citation type="journal article" date="2018" name="Data Brief">
        <title>Genome sequence data from 17 accessions of Ensete ventricosum, a staple food crop for millions in Ethiopia.</title>
        <authorList>
            <person name="Yemataw Z."/>
            <person name="Muzemil S."/>
            <person name="Ambachew D."/>
            <person name="Tripathi L."/>
            <person name="Tesfaye K."/>
            <person name="Chala A."/>
            <person name="Farbos A."/>
            <person name="O'Neill P."/>
            <person name="Moore K."/>
            <person name="Grant M."/>
            <person name="Studholme D.J."/>
        </authorList>
    </citation>
    <scope>NUCLEOTIDE SEQUENCE [LARGE SCALE GENOMIC DNA]</scope>
    <source>
        <tissue evidence="6">Leaf</tissue>
    </source>
</reference>
<keyword evidence="2" id="KW-0677">Repeat</keyword>
<sequence>MSEEAWERAVAAALKGKTEPPRALTLDCAVKCASGRLPPPSFFEGRLAALEHLSVANVRLSSLEGFPCLPALRRLVLSDNRIVGGLHALVDARLDALRDLDLSNNRIASVEDLAPLAKLRLESLDLYECPVTKIEGYRSKNLRPEERRARGGFQIPARFRQPLTSSLSDRKEAGRRPARLGRTMESSSHLFLPDRPEGHDGHHADTDDGDNEAADERGAEAAESYDDVQYLVRRNRAAARKCLLARIKLIHYEIHKPLADTVRDHVLFLLPASSILRLRAVSRSWARHVSSPIFAHTQSRAHRSIAGVFFGSSDDASVAYVPFPPAAAHFLPDPALSFFPASPIAVCSSSNGLLLCYAPSSGDFFVCNPATGAWTTVPRPPRNPGLEPAAVLIFVPGVYNFRSDYTIVVGFMISGAGSGIFGFQTFSSSAGGWWVSNAVCAAECLFPDSGISAGGVAFWRTTMLTVVGYDPAEDSVRVAHWPMNYAVEARWEIGQMGDGGRLFCTAVTEEVVQVHKLLPKSDQWALVASMDLKKRSNTDSEEEEEEEEAWEVEAGGQLVFRKRPWPMRFQGGELEVLLWVEGRVVGVDLGSKRVRVAAAFGWPNWADGRGAKYVPYISTLAEVPPSAAAALASSIATPSPQVR</sequence>
<feature type="domain" description="F-box protein At3g26010-like beta-propeller" evidence="5">
    <location>
        <begin position="343"/>
        <end position="533"/>
    </location>
</feature>
<evidence type="ECO:0000256" key="3">
    <source>
        <dbReference type="ARBA" id="ARBA00025777"/>
    </source>
</evidence>
<evidence type="ECO:0000256" key="1">
    <source>
        <dbReference type="ARBA" id="ARBA00022614"/>
    </source>
</evidence>
<dbReference type="InterPro" id="IPR036047">
    <property type="entry name" value="F-box-like_dom_sf"/>
</dbReference>
<protein>
    <recommendedName>
        <fullName evidence="5">F-box protein At3g26010-like beta-propeller domain-containing protein</fullName>
    </recommendedName>
</protein>
<dbReference type="Gene3D" id="3.80.10.10">
    <property type="entry name" value="Ribonuclease Inhibitor"/>
    <property type="match status" value="1"/>
</dbReference>
<dbReference type="InterPro" id="IPR045081">
    <property type="entry name" value="AN32"/>
</dbReference>
<proteinExistence type="inferred from homology"/>
<accession>A0A445MKI7</accession>
<evidence type="ECO:0000256" key="2">
    <source>
        <dbReference type="ARBA" id="ARBA00022737"/>
    </source>
</evidence>
<comment type="similarity">
    <text evidence="3">Belongs to the ANP32 family.</text>
</comment>
<dbReference type="InterPro" id="IPR056592">
    <property type="entry name" value="Beta-prop_At3g26010-like"/>
</dbReference>
<dbReference type="InterPro" id="IPR032675">
    <property type="entry name" value="LRR_dom_sf"/>
</dbReference>
<gene>
    <name evidence="6" type="ORF">BHM03_00043131</name>
</gene>
<keyword evidence="1" id="KW-0433">Leucine-rich repeat</keyword>
<dbReference type="PANTHER" id="PTHR11375">
    <property type="entry name" value="ACIDIC LEUCINE-RICH NUCLEAR PHOSPHOPROTEIN 32"/>
    <property type="match status" value="1"/>
</dbReference>
<dbReference type="Pfam" id="PF14580">
    <property type="entry name" value="LRR_9"/>
    <property type="match status" value="1"/>
</dbReference>
<feature type="compositionally biased region" description="Basic and acidic residues" evidence="4">
    <location>
        <begin position="192"/>
        <end position="206"/>
    </location>
</feature>
<evidence type="ECO:0000313" key="6">
    <source>
        <dbReference type="EMBL" id="RZR74780.1"/>
    </source>
</evidence>
<dbReference type="GO" id="GO:0005634">
    <property type="term" value="C:nucleus"/>
    <property type="evidence" value="ECO:0007669"/>
    <property type="project" value="TreeGrafter"/>
</dbReference>